<evidence type="ECO:0000256" key="3">
    <source>
        <dbReference type="ARBA" id="ARBA00012362"/>
    </source>
</evidence>
<evidence type="ECO:0000256" key="8">
    <source>
        <dbReference type="ARBA" id="ARBA00023239"/>
    </source>
</evidence>
<keyword evidence="6" id="KW-0822">Tryptophan biosynthesis</keyword>
<keyword evidence="7" id="KW-0057">Aromatic amino acid biosynthesis</keyword>
<gene>
    <name evidence="10" type="primary">tRPC</name>
    <name evidence="10" type="ordered locus">SNE_A10190</name>
</gene>
<evidence type="ECO:0000256" key="2">
    <source>
        <dbReference type="ARBA" id="ARBA00004696"/>
    </source>
</evidence>
<dbReference type="eggNOG" id="COG0134">
    <property type="taxonomic scope" value="Bacteria"/>
</dbReference>
<dbReference type="GO" id="GO:0004425">
    <property type="term" value="F:indole-3-glycerol-phosphate synthase activity"/>
    <property type="evidence" value="ECO:0007669"/>
    <property type="project" value="UniProtKB-EC"/>
</dbReference>
<dbReference type="InterPro" id="IPR013785">
    <property type="entry name" value="Aldolase_TIM"/>
</dbReference>
<evidence type="ECO:0000256" key="4">
    <source>
        <dbReference type="ARBA" id="ARBA00022605"/>
    </source>
</evidence>
<evidence type="ECO:0000256" key="5">
    <source>
        <dbReference type="ARBA" id="ARBA00022793"/>
    </source>
</evidence>
<comment type="pathway">
    <text evidence="2">Amino-acid biosynthesis; L-tryptophan biosynthesis; L-tryptophan from chorismate: step 4/5.</text>
</comment>
<dbReference type="InterPro" id="IPR001468">
    <property type="entry name" value="Indole-3-GlycerolPSynthase_CS"/>
</dbReference>
<dbReference type="InterPro" id="IPR011060">
    <property type="entry name" value="RibuloseP-bd_barrel"/>
</dbReference>
<keyword evidence="5" id="KW-0210">Decarboxylase</keyword>
<dbReference type="SUPFAM" id="SSF51366">
    <property type="entry name" value="Ribulose-phoshate binding barrel"/>
    <property type="match status" value="1"/>
</dbReference>
<evidence type="ECO:0000259" key="9">
    <source>
        <dbReference type="Pfam" id="PF00218"/>
    </source>
</evidence>
<keyword evidence="4" id="KW-0028">Amino-acid biosynthesis</keyword>
<proteinExistence type="predicted"/>
<dbReference type="PROSITE" id="PS00614">
    <property type="entry name" value="IGPS"/>
    <property type="match status" value="1"/>
</dbReference>
<evidence type="ECO:0000256" key="1">
    <source>
        <dbReference type="ARBA" id="ARBA00001633"/>
    </source>
</evidence>
<evidence type="ECO:0000256" key="6">
    <source>
        <dbReference type="ARBA" id="ARBA00022822"/>
    </source>
</evidence>
<organism evidence="10 11">
    <name type="scientific">Simkania negevensis (strain ATCC VR-1471 / DSM 27360 / Z)</name>
    <dbReference type="NCBI Taxonomy" id="331113"/>
    <lineage>
        <taxon>Bacteria</taxon>
        <taxon>Pseudomonadati</taxon>
        <taxon>Chlamydiota</taxon>
        <taxon>Chlamydiia</taxon>
        <taxon>Parachlamydiales</taxon>
        <taxon>Simkaniaceae</taxon>
        <taxon>Simkania</taxon>
    </lineage>
</organism>
<dbReference type="KEGG" id="sng:SNE_A10190"/>
<dbReference type="CDD" id="cd00331">
    <property type="entry name" value="IGPS"/>
    <property type="match status" value="1"/>
</dbReference>
<protein>
    <recommendedName>
        <fullName evidence="3">indole-3-glycerol-phosphate synthase</fullName>
        <ecNumber evidence="3">4.1.1.48</ecNumber>
    </recommendedName>
</protein>
<evidence type="ECO:0000313" key="11">
    <source>
        <dbReference type="Proteomes" id="UP000000496"/>
    </source>
</evidence>
<dbReference type="Proteomes" id="UP000000496">
    <property type="component" value="Chromosome gsn.131"/>
</dbReference>
<dbReference type="RefSeq" id="WP_013943363.1">
    <property type="nucleotide sequence ID" value="NC_015713.1"/>
</dbReference>
<name>F8L7Z4_SIMNZ</name>
<accession>F8L7Z4</accession>
<dbReference type="GO" id="GO:0000162">
    <property type="term" value="P:L-tryptophan biosynthetic process"/>
    <property type="evidence" value="ECO:0007669"/>
    <property type="project" value="UniProtKB-UniPathway"/>
</dbReference>
<dbReference type="EMBL" id="FR872582">
    <property type="protein sequence ID" value="CCB88896.1"/>
    <property type="molecule type" value="Genomic_DNA"/>
</dbReference>
<dbReference type="OrthoDB" id="9804217at2"/>
<dbReference type="EC" id="4.1.1.48" evidence="3"/>
<dbReference type="Pfam" id="PF00218">
    <property type="entry name" value="IGPS"/>
    <property type="match status" value="1"/>
</dbReference>
<dbReference type="PANTHER" id="PTHR22854:SF2">
    <property type="entry name" value="INDOLE-3-GLYCEROL-PHOSPHATE SYNTHASE"/>
    <property type="match status" value="1"/>
</dbReference>
<dbReference type="NCBIfam" id="NF001377">
    <property type="entry name" value="PRK00278.2-4"/>
    <property type="match status" value="1"/>
</dbReference>
<keyword evidence="8 10" id="KW-0456">Lyase</keyword>
<dbReference type="UniPathway" id="UPA00035">
    <property type="reaction ID" value="UER00043"/>
</dbReference>
<keyword evidence="11" id="KW-1185">Reference proteome</keyword>
<dbReference type="HOGENOM" id="CLU_034247_0_1_0"/>
<dbReference type="AlphaFoldDB" id="F8L7Z4"/>
<dbReference type="STRING" id="331113.SNE_A10190"/>
<evidence type="ECO:0000256" key="7">
    <source>
        <dbReference type="ARBA" id="ARBA00023141"/>
    </source>
</evidence>
<dbReference type="InterPro" id="IPR045186">
    <property type="entry name" value="Indole-3-glycerol_P_synth"/>
</dbReference>
<dbReference type="FunFam" id="3.20.20.70:FF:000024">
    <property type="entry name" value="Indole-3-glycerol phosphate synthase"/>
    <property type="match status" value="1"/>
</dbReference>
<comment type="catalytic activity">
    <reaction evidence="1">
        <text>1-(2-carboxyphenylamino)-1-deoxy-D-ribulose 5-phosphate + H(+) = (1S,2R)-1-C-(indol-3-yl)glycerol 3-phosphate + CO2 + H2O</text>
        <dbReference type="Rhea" id="RHEA:23476"/>
        <dbReference type="ChEBI" id="CHEBI:15377"/>
        <dbReference type="ChEBI" id="CHEBI:15378"/>
        <dbReference type="ChEBI" id="CHEBI:16526"/>
        <dbReference type="ChEBI" id="CHEBI:58613"/>
        <dbReference type="ChEBI" id="CHEBI:58866"/>
        <dbReference type="EC" id="4.1.1.48"/>
    </reaction>
</comment>
<dbReference type="InterPro" id="IPR013798">
    <property type="entry name" value="Indole-3-glycerol_P_synth_dom"/>
</dbReference>
<dbReference type="PANTHER" id="PTHR22854">
    <property type="entry name" value="TRYPTOPHAN BIOSYNTHESIS PROTEIN"/>
    <property type="match status" value="1"/>
</dbReference>
<sequence>MENLLEKILKYKEQEVNALKEEVAANPDHPIHEILDKGRSFKKRFFEASLKEPGLAVIAEVKRKSPSEGTIGEIPSAADLAILYAEGGAAAISVLTDGPSFGGSLADLEAVREKSPLPLLRKDFTIDPIQIAEAAVSGANAVLIIVAAVKDKTKALIQEAERMGMEALVEVTNEEELTIAVAADARIIGVNNRDLKTFKVDIQTALKLKSFMPDYVASVAASGIKGPEDAKKMREAGYDAILVGQSIVESNDPRSYIKQLRGLE</sequence>
<evidence type="ECO:0000313" key="10">
    <source>
        <dbReference type="EMBL" id="CCB88896.1"/>
    </source>
</evidence>
<reference evidence="10 11" key="1">
    <citation type="journal article" date="2011" name="Mol. Biol. Evol.">
        <title>Unity in variety--the pan-genome of the Chlamydiae.</title>
        <authorList>
            <person name="Collingro A."/>
            <person name="Tischler P."/>
            <person name="Weinmaier T."/>
            <person name="Penz T."/>
            <person name="Heinz E."/>
            <person name="Brunham R.C."/>
            <person name="Read T.D."/>
            <person name="Bavoil P.M."/>
            <person name="Sachse K."/>
            <person name="Kahane S."/>
            <person name="Friedman M.G."/>
            <person name="Rattei T."/>
            <person name="Myers G.S."/>
            <person name="Horn M."/>
        </authorList>
    </citation>
    <scope>NUCLEOTIDE SEQUENCE [LARGE SCALE GENOMIC DNA]</scope>
    <source>
        <strain evidence="11">ATCC VR-1471 / Z</strain>
    </source>
</reference>
<feature type="domain" description="Indole-3-glycerol phosphate synthase" evidence="9">
    <location>
        <begin position="5"/>
        <end position="260"/>
    </location>
</feature>
<dbReference type="Gene3D" id="3.20.20.70">
    <property type="entry name" value="Aldolase class I"/>
    <property type="match status" value="1"/>
</dbReference>
<dbReference type="GO" id="GO:0004640">
    <property type="term" value="F:phosphoribosylanthranilate isomerase activity"/>
    <property type="evidence" value="ECO:0007669"/>
    <property type="project" value="TreeGrafter"/>
</dbReference>